<evidence type="ECO:0000313" key="4">
    <source>
        <dbReference type="Proteomes" id="UP001205998"/>
    </source>
</evidence>
<evidence type="ECO:0000256" key="2">
    <source>
        <dbReference type="SAM" id="MobiDB-lite"/>
    </source>
</evidence>
<comment type="subunit">
    <text evidence="1">Identified in the spliceosome C complex.</text>
</comment>
<gene>
    <name evidence="3" type="ORF">C0J50_12700</name>
</gene>
<dbReference type="GO" id="GO:0000398">
    <property type="term" value="P:mRNA splicing, via spliceosome"/>
    <property type="evidence" value="ECO:0007669"/>
    <property type="project" value="InterPro"/>
</dbReference>
<dbReference type="InterPro" id="IPR017862">
    <property type="entry name" value="SKI-int_prot_SKIP"/>
</dbReference>
<dbReference type="PANTHER" id="PTHR12096">
    <property type="entry name" value="NUCLEAR PROTEIN SKIP-RELATED"/>
    <property type="match status" value="1"/>
</dbReference>
<name>A0AAD5B650_SILAS</name>
<sequence>MGSTSAGLTRCPFPGGEETELRERDDIRHDRRKDRQHDRNISRAAPDKRSKLQRDQDRDISEMIALGQPNPRISSEAQYDQRLFNQSRGMDSGFAGGEDEVYNVYDQPFGRGRDMAQNIYRPSKNTSKDMYGDDLDTLMQNNR</sequence>
<comment type="similarity">
    <text evidence="1">Belongs to the SNW family.</text>
</comment>
<protein>
    <recommendedName>
        <fullName evidence="1">SNW domain-containing protein 1</fullName>
    </recommendedName>
</protein>
<feature type="compositionally biased region" description="Basic and acidic residues" evidence="2">
    <location>
        <begin position="19"/>
        <end position="57"/>
    </location>
</feature>
<dbReference type="GO" id="GO:0005681">
    <property type="term" value="C:spliceosomal complex"/>
    <property type="evidence" value="ECO:0007669"/>
    <property type="project" value="UniProtKB-UniRule"/>
</dbReference>
<keyword evidence="1" id="KW-0507">mRNA processing</keyword>
<dbReference type="EMBL" id="MU536058">
    <property type="protein sequence ID" value="KAI5629341.1"/>
    <property type="molecule type" value="Genomic_DNA"/>
</dbReference>
<keyword evidence="4" id="KW-1185">Reference proteome</keyword>
<evidence type="ECO:0000313" key="3">
    <source>
        <dbReference type="EMBL" id="KAI5629341.1"/>
    </source>
</evidence>
<keyword evidence="1" id="KW-0508">mRNA splicing</keyword>
<reference evidence="3" key="1">
    <citation type="submission" date="2018-07" db="EMBL/GenBank/DDBJ databases">
        <title>Comparative genomics of catfishes provides insights into carnivory and benthic adaptation.</title>
        <authorList>
            <person name="Zhang Y."/>
            <person name="Wang D."/>
            <person name="Peng Z."/>
            <person name="Zheng S."/>
            <person name="Shao F."/>
            <person name="Tao W."/>
        </authorList>
    </citation>
    <scope>NUCLEOTIDE SEQUENCE</scope>
    <source>
        <strain evidence="3">Chongqing</strain>
    </source>
</reference>
<comment type="subcellular location">
    <subcellularLocation>
        <location evidence="1">Nucleus</location>
    </subcellularLocation>
</comment>
<evidence type="ECO:0000256" key="1">
    <source>
        <dbReference type="RuleBase" id="RU367140"/>
    </source>
</evidence>
<dbReference type="Proteomes" id="UP001205998">
    <property type="component" value="Unassembled WGS sequence"/>
</dbReference>
<organism evidence="3 4">
    <name type="scientific">Silurus asotus</name>
    <name type="common">Amur catfish</name>
    <name type="synonym">Parasilurus asotus</name>
    <dbReference type="NCBI Taxonomy" id="30991"/>
    <lineage>
        <taxon>Eukaryota</taxon>
        <taxon>Metazoa</taxon>
        <taxon>Chordata</taxon>
        <taxon>Craniata</taxon>
        <taxon>Vertebrata</taxon>
        <taxon>Euteleostomi</taxon>
        <taxon>Actinopterygii</taxon>
        <taxon>Neopterygii</taxon>
        <taxon>Teleostei</taxon>
        <taxon>Ostariophysi</taxon>
        <taxon>Siluriformes</taxon>
        <taxon>Siluridae</taxon>
        <taxon>Silurus</taxon>
    </lineage>
</organism>
<accession>A0AAD5B650</accession>
<comment type="caution">
    <text evidence="3">The sequence shown here is derived from an EMBL/GenBank/DDBJ whole genome shotgun (WGS) entry which is preliminary data.</text>
</comment>
<keyword evidence="1" id="KW-0539">Nucleus</keyword>
<keyword evidence="1" id="KW-0747">Spliceosome</keyword>
<feature type="region of interest" description="Disordered" evidence="2">
    <location>
        <begin position="1"/>
        <end position="57"/>
    </location>
</feature>
<feature type="region of interest" description="Disordered" evidence="2">
    <location>
        <begin position="123"/>
        <end position="143"/>
    </location>
</feature>
<comment type="function">
    <text evidence="1">Involved in pre-mRNA splicing.</text>
</comment>
<dbReference type="AlphaFoldDB" id="A0AAD5B650"/>
<proteinExistence type="inferred from homology"/>